<dbReference type="Pfam" id="PF16783">
    <property type="entry name" value="FANCM-MHF_bd"/>
    <property type="match status" value="1"/>
</dbReference>
<dbReference type="GO" id="GO:0036297">
    <property type="term" value="P:interstrand cross-link repair"/>
    <property type="evidence" value="ECO:0007669"/>
    <property type="project" value="TreeGrafter"/>
</dbReference>
<dbReference type="SMART" id="SM00490">
    <property type="entry name" value="HELICc"/>
    <property type="match status" value="1"/>
</dbReference>
<protein>
    <recommendedName>
        <fullName evidence="13">Fanconi anemia group M protein</fullName>
    </recommendedName>
</protein>
<keyword evidence="5" id="KW-0347">Helicase</keyword>
<evidence type="ECO:0000256" key="3">
    <source>
        <dbReference type="ARBA" id="ARBA00022741"/>
    </source>
</evidence>
<comment type="caution">
    <text evidence="11">The sequence shown here is derived from an EMBL/GenBank/DDBJ whole genome shotgun (WGS) entry which is preliminary data.</text>
</comment>
<comment type="similarity">
    <text evidence="2">Belongs to the DEAD box helicase family. DEAH subfamily. FANCM sub-subfamily.</text>
</comment>
<dbReference type="CDD" id="cd18033">
    <property type="entry name" value="DEXDc_FANCM"/>
    <property type="match status" value="1"/>
</dbReference>
<accession>A0A9W9YSI8</accession>
<dbReference type="PROSITE" id="PS51192">
    <property type="entry name" value="HELICASE_ATP_BIND_1"/>
    <property type="match status" value="1"/>
</dbReference>
<gene>
    <name evidence="11" type="ORF">OS493_005573</name>
</gene>
<evidence type="ECO:0000259" key="9">
    <source>
        <dbReference type="PROSITE" id="PS51192"/>
    </source>
</evidence>
<evidence type="ECO:0000256" key="5">
    <source>
        <dbReference type="ARBA" id="ARBA00022806"/>
    </source>
</evidence>
<dbReference type="Gene3D" id="1.20.1320.20">
    <property type="entry name" value="hef helicase domain"/>
    <property type="match status" value="1"/>
</dbReference>
<dbReference type="Pfam" id="PF00271">
    <property type="entry name" value="Helicase_C"/>
    <property type="match status" value="1"/>
</dbReference>
<feature type="region of interest" description="Disordered" evidence="8">
    <location>
        <begin position="1"/>
        <end position="43"/>
    </location>
</feature>
<keyword evidence="6" id="KW-0067">ATP-binding</keyword>
<dbReference type="OrthoDB" id="6513042at2759"/>
<dbReference type="PANTHER" id="PTHR14025:SF20">
    <property type="entry name" value="FANCONI ANEMIA GROUP M PROTEIN"/>
    <property type="match status" value="1"/>
</dbReference>
<reference evidence="11" key="1">
    <citation type="submission" date="2023-01" db="EMBL/GenBank/DDBJ databases">
        <title>Genome assembly of the deep-sea coral Lophelia pertusa.</title>
        <authorList>
            <person name="Herrera S."/>
            <person name="Cordes E."/>
        </authorList>
    </citation>
    <scope>NUCLEOTIDE SEQUENCE</scope>
    <source>
        <strain evidence="11">USNM1676648</strain>
        <tissue evidence="11">Polyp</tissue>
    </source>
</reference>
<dbReference type="EMBL" id="MU827303">
    <property type="protein sequence ID" value="KAJ7365465.1"/>
    <property type="molecule type" value="Genomic_DNA"/>
</dbReference>
<evidence type="ECO:0000256" key="6">
    <source>
        <dbReference type="ARBA" id="ARBA00022840"/>
    </source>
</evidence>
<organism evidence="11 12">
    <name type="scientific">Desmophyllum pertusum</name>
    <dbReference type="NCBI Taxonomy" id="174260"/>
    <lineage>
        <taxon>Eukaryota</taxon>
        <taxon>Metazoa</taxon>
        <taxon>Cnidaria</taxon>
        <taxon>Anthozoa</taxon>
        <taxon>Hexacorallia</taxon>
        <taxon>Scleractinia</taxon>
        <taxon>Caryophylliina</taxon>
        <taxon>Caryophylliidae</taxon>
        <taxon>Desmophyllum</taxon>
    </lineage>
</organism>
<feature type="compositionally biased region" description="Polar residues" evidence="8">
    <location>
        <begin position="1"/>
        <end position="13"/>
    </location>
</feature>
<dbReference type="SUPFAM" id="SSF52540">
    <property type="entry name" value="P-loop containing nucleoside triphosphate hydrolases"/>
    <property type="match status" value="1"/>
</dbReference>
<evidence type="ECO:0008006" key="13">
    <source>
        <dbReference type="Google" id="ProtNLM"/>
    </source>
</evidence>
<evidence type="ECO:0000256" key="1">
    <source>
        <dbReference type="ARBA" id="ARBA00004123"/>
    </source>
</evidence>
<feature type="domain" description="Helicase C-terminal" evidence="10">
    <location>
        <begin position="490"/>
        <end position="666"/>
    </location>
</feature>
<dbReference type="SMART" id="SM00487">
    <property type="entry name" value="DEXDc"/>
    <property type="match status" value="1"/>
</dbReference>
<dbReference type="AlphaFoldDB" id="A0A9W9YSI8"/>
<dbReference type="CDD" id="cd18801">
    <property type="entry name" value="SF2_C_FANCM_Hef"/>
    <property type="match status" value="1"/>
</dbReference>
<sequence length="827" mass="93494">MKKSKVSQATLFQSWGHPAQSTSSRNLNSNRLESNTGQAQNGAYSAFDPCDIVELGDDDDDDELLAAAERIAPLDEVEFQANTATTNIAINPDELEVIPGFDLEAGNVWIYPTNYPVRNYQYDIVEQALYRNTLVTLPTGLGKTFIAAVIMYNFYRWYPQGKVIFMAPTKPLVAQQIEACYNIMGIPQSDTAEMTGNMAPNKRQSLWESRRVFFLTPQVLQNDLNRESCKAEQIVLLVADEAHKALGNHAYCQVIREITGYTRNFRVLALSATPGDGLEAVQQVITNLLISHMELRSEESPDIKPYTHSRLVDKVVVSLGEDISKIKRSYLKILEAVVGRLFCQRVLQNKDPQRISKFLLLRSRDQFRTRMNEQGGFDRNRVGQIEGDFAMCISLYHAYELLLQHGILSFYNFIKAIMDGTKSIGRAKAEITKNHEFTQLMDELREEIEPPMENGANESLLFSQFSPRRRALMNVPKPSATFKSHPKLMKLKEIVLEHFEKFQDKSGGESKGVATRVMIFSQYRDSVNEIAGLLSRHKPLVRVMSFIGQQSSGKSTRGLTQKEQLQVVQRFRQGGYNTLVATCVGEEGLDIGEVDLIVCFDAHASPIRLVQRMGRTGRKRDGRIVILVTEGKEEQVYMKSQRSKKSIHKAVTQAAKSFDLYTDNHRMVPRQIIPAVLKMEMTVGKYLGQSKGKKGKTSDGANIKNFTTKSATATSKKSNGFLTYEELIYWQEHFKLPDHEAGLSPQLSITKKSRRSSSESKKPVTQPSLTEWLPWQTTLNPVKAVTHSRRTEHLVELLEFTELHGGRGDDDESYDLEMMSFLTTKIS</sequence>
<dbReference type="InterPro" id="IPR027417">
    <property type="entry name" value="P-loop_NTPase"/>
</dbReference>
<dbReference type="Proteomes" id="UP001163046">
    <property type="component" value="Unassembled WGS sequence"/>
</dbReference>
<dbReference type="InterPro" id="IPR006935">
    <property type="entry name" value="Helicase/UvrB_N"/>
</dbReference>
<feature type="region of interest" description="Disordered" evidence="8">
    <location>
        <begin position="748"/>
        <end position="767"/>
    </location>
</feature>
<keyword evidence="7" id="KW-0539">Nucleus</keyword>
<proteinExistence type="inferred from homology"/>
<evidence type="ECO:0000256" key="8">
    <source>
        <dbReference type="SAM" id="MobiDB-lite"/>
    </source>
</evidence>
<dbReference type="InterPro" id="IPR039686">
    <property type="entry name" value="FANCM/Mph1-like_ID"/>
</dbReference>
<evidence type="ECO:0000256" key="2">
    <source>
        <dbReference type="ARBA" id="ARBA00009889"/>
    </source>
</evidence>
<evidence type="ECO:0000313" key="11">
    <source>
        <dbReference type="EMBL" id="KAJ7365465.1"/>
    </source>
</evidence>
<dbReference type="GO" id="GO:0005634">
    <property type="term" value="C:nucleus"/>
    <property type="evidence" value="ECO:0007669"/>
    <property type="project" value="UniProtKB-SubCell"/>
</dbReference>
<name>A0A9W9YSI8_9CNID</name>
<dbReference type="InterPro" id="IPR044749">
    <property type="entry name" value="FANCM_DEXDc"/>
</dbReference>
<feature type="domain" description="Helicase ATP-binding" evidence="9">
    <location>
        <begin position="124"/>
        <end position="292"/>
    </location>
</feature>
<dbReference type="InterPro" id="IPR014001">
    <property type="entry name" value="Helicase_ATP-bd"/>
</dbReference>
<dbReference type="InterPro" id="IPR031879">
    <property type="entry name" value="FANCM-MHF-bd"/>
</dbReference>
<dbReference type="PANTHER" id="PTHR14025">
    <property type="entry name" value="FANCONI ANEMIA GROUP M FANCM FAMILY MEMBER"/>
    <property type="match status" value="1"/>
</dbReference>
<evidence type="ECO:0000259" key="10">
    <source>
        <dbReference type="PROSITE" id="PS51194"/>
    </source>
</evidence>
<dbReference type="CDD" id="cd12091">
    <property type="entry name" value="FANCM_ID"/>
    <property type="match status" value="1"/>
</dbReference>
<keyword evidence="12" id="KW-1185">Reference proteome</keyword>
<keyword evidence="3" id="KW-0547">Nucleotide-binding</keyword>
<evidence type="ECO:0000313" key="12">
    <source>
        <dbReference type="Proteomes" id="UP001163046"/>
    </source>
</evidence>
<comment type="subcellular location">
    <subcellularLocation>
        <location evidence="1">Nucleus</location>
    </subcellularLocation>
</comment>
<dbReference type="PROSITE" id="PS51194">
    <property type="entry name" value="HELICASE_CTER"/>
    <property type="match status" value="1"/>
</dbReference>
<dbReference type="GO" id="GO:0009378">
    <property type="term" value="F:four-way junction helicase activity"/>
    <property type="evidence" value="ECO:0007669"/>
    <property type="project" value="TreeGrafter"/>
</dbReference>
<dbReference type="GO" id="GO:0000400">
    <property type="term" value="F:four-way junction DNA binding"/>
    <property type="evidence" value="ECO:0007669"/>
    <property type="project" value="TreeGrafter"/>
</dbReference>
<dbReference type="GO" id="GO:0005524">
    <property type="term" value="F:ATP binding"/>
    <property type="evidence" value="ECO:0007669"/>
    <property type="project" value="UniProtKB-KW"/>
</dbReference>
<keyword evidence="4" id="KW-0378">Hydrolase</keyword>
<dbReference type="GO" id="GO:0045003">
    <property type="term" value="P:double-strand break repair via synthesis-dependent strand annealing"/>
    <property type="evidence" value="ECO:0007669"/>
    <property type="project" value="TreeGrafter"/>
</dbReference>
<dbReference type="GO" id="GO:0016787">
    <property type="term" value="F:hydrolase activity"/>
    <property type="evidence" value="ECO:0007669"/>
    <property type="project" value="UniProtKB-KW"/>
</dbReference>
<dbReference type="InterPro" id="IPR001650">
    <property type="entry name" value="Helicase_C-like"/>
</dbReference>
<dbReference type="Pfam" id="PF04851">
    <property type="entry name" value="ResIII"/>
    <property type="match status" value="1"/>
</dbReference>
<evidence type="ECO:0000256" key="7">
    <source>
        <dbReference type="ARBA" id="ARBA00023242"/>
    </source>
</evidence>
<dbReference type="FunFam" id="3.40.50.300:FF:000861">
    <property type="entry name" value="Fanconi anemia, complementation group M"/>
    <property type="match status" value="1"/>
</dbReference>
<dbReference type="Gene3D" id="3.40.50.300">
    <property type="entry name" value="P-loop containing nucleotide triphosphate hydrolases"/>
    <property type="match status" value="2"/>
</dbReference>
<evidence type="ECO:0000256" key="4">
    <source>
        <dbReference type="ARBA" id="ARBA00022801"/>
    </source>
</evidence>
<dbReference type="GO" id="GO:0043138">
    <property type="term" value="F:3'-5' DNA helicase activity"/>
    <property type="evidence" value="ECO:0007669"/>
    <property type="project" value="InterPro"/>
</dbReference>
<feature type="compositionally biased region" description="Low complexity" evidence="8">
    <location>
        <begin position="21"/>
        <end position="36"/>
    </location>
</feature>